<proteinExistence type="predicted"/>
<dbReference type="InterPro" id="IPR004873">
    <property type="entry name" value="BURP_dom"/>
</dbReference>
<protein>
    <recommendedName>
        <fullName evidence="2">BURP domain-containing protein</fullName>
    </recommendedName>
</protein>
<dbReference type="SUPFAM" id="SSF58113">
    <property type="entry name" value="Apolipoprotein A-I"/>
    <property type="match status" value="1"/>
</dbReference>
<feature type="transmembrane region" description="Helical" evidence="1">
    <location>
        <begin position="40"/>
        <end position="60"/>
    </location>
</feature>
<evidence type="ECO:0000259" key="2">
    <source>
        <dbReference type="PROSITE" id="PS51277"/>
    </source>
</evidence>
<keyword evidence="1" id="KW-0472">Membrane</keyword>
<dbReference type="EMBL" id="JACMSC010000006">
    <property type="protein sequence ID" value="KAG6518152.1"/>
    <property type="molecule type" value="Genomic_DNA"/>
</dbReference>
<dbReference type="PANTHER" id="PTHR34360:SF1">
    <property type="entry name" value="OS08G0519400 PROTEIN"/>
    <property type="match status" value="1"/>
</dbReference>
<gene>
    <name evidence="3" type="ORF">ZIOFF_021554</name>
</gene>
<keyword evidence="1" id="KW-0812">Transmembrane</keyword>
<comment type="caution">
    <text evidence="3">The sequence shown here is derived from an EMBL/GenBank/DDBJ whole genome shotgun (WGS) entry which is preliminary data.</text>
</comment>
<dbReference type="Pfam" id="PF03181">
    <property type="entry name" value="BURP"/>
    <property type="match status" value="1"/>
</dbReference>
<organism evidence="3 4">
    <name type="scientific">Zingiber officinale</name>
    <name type="common">Ginger</name>
    <name type="synonym">Amomum zingiber</name>
    <dbReference type="NCBI Taxonomy" id="94328"/>
    <lineage>
        <taxon>Eukaryota</taxon>
        <taxon>Viridiplantae</taxon>
        <taxon>Streptophyta</taxon>
        <taxon>Embryophyta</taxon>
        <taxon>Tracheophyta</taxon>
        <taxon>Spermatophyta</taxon>
        <taxon>Magnoliopsida</taxon>
        <taxon>Liliopsida</taxon>
        <taxon>Zingiberales</taxon>
        <taxon>Zingiberaceae</taxon>
        <taxon>Zingiber</taxon>
    </lineage>
</organism>
<dbReference type="PROSITE" id="PS51277">
    <property type="entry name" value="BURP"/>
    <property type="match status" value="1"/>
</dbReference>
<dbReference type="Proteomes" id="UP000734854">
    <property type="component" value="Unassembled WGS sequence"/>
</dbReference>
<dbReference type="AlphaFoldDB" id="A0A8J5H9Y4"/>
<name>A0A8J5H9Y4_ZINOF</name>
<reference evidence="3 4" key="1">
    <citation type="submission" date="2020-08" db="EMBL/GenBank/DDBJ databases">
        <title>Plant Genome Project.</title>
        <authorList>
            <person name="Zhang R.-G."/>
        </authorList>
    </citation>
    <scope>NUCLEOTIDE SEQUENCE [LARGE SCALE GENOMIC DNA]</scope>
    <source>
        <tissue evidence="3">Rhizome</tissue>
    </source>
</reference>
<dbReference type="PANTHER" id="PTHR34360">
    <property type="entry name" value="OS08G0519400 PROTEIN"/>
    <property type="match status" value="1"/>
</dbReference>
<keyword evidence="4" id="KW-1185">Reference proteome</keyword>
<keyword evidence="1" id="KW-1133">Transmembrane helix</keyword>
<accession>A0A8J5H9Y4</accession>
<evidence type="ECO:0000313" key="3">
    <source>
        <dbReference type="EMBL" id="KAG6518152.1"/>
    </source>
</evidence>
<evidence type="ECO:0000256" key="1">
    <source>
        <dbReference type="SAM" id="Phobius"/>
    </source>
</evidence>
<feature type="domain" description="BURP" evidence="2">
    <location>
        <begin position="380"/>
        <end position="430"/>
    </location>
</feature>
<sequence length="434" mass="49606">MRCRDVVVRDPREVEATLGRSLTFAEDIWFRYTARMPDYLLFYHNIIFLFIIFSLAPLPLTLIELGFPASVSSFKIQPKIRLPPTSFFQCYKDVMRVFLLIVGPLQLSSYPHHQVCGDKDWASPSLTVGSGFATLGLLRGGGLWQLLDSPTNALQMGLQKTNDEQYRRIQKTEHAPQVVEEELLRVQLEATAKSKELSQAHGAWFPPWLATHANYYKELATTHWKEHGQPVLDVLLQKVSEKSIQAQQFMEPHFESSKAKWMFLVSSTEPYVQTVSSKAVEVYHTSKSAMSSHIAKVQEISDPYFLAAKRFSQPYVKQFATITKPHVEKVRVAFSPYSDCVIHAYGKFLESATTYHQQLRTSRQLRKYSGTWWRGSKGYGSRVEAIVVCHLDTTSWNPQHVMLQVLQVKPGSAEPVCHILPSDHVRCTPRQQMM</sequence>
<evidence type="ECO:0000313" key="4">
    <source>
        <dbReference type="Proteomes" id="UP000734854"/>
    </source>
</evidence>